<dbReference type="GO" id="GO:0015293">
    <property type="term" value="F:symporter activity"/>
    <property type="evidence" value="ECO:0007669"/>
    <property type="project" value="UniProtKB-KW"/>
</dbReference>
<dbReference type="AlphaFoldDB" id="A0A7W9BCY2"/>
<proteinExistence type="predicted"/>
<dbReference type="RefSeq" id="WP_184056761.1">
    <property type="nucleotide sequence ID" value="NZ_JACIJK010000005.1"/>
</dbReference>
<dbReference type="Pfam" id="PF00375">
    <property type="entry name" value="SDF"/>
    <property type="match status" value="1"/>
</dbReference>
<evidence type="ECO:0000256" key="1">
    <source>
        <dbReference type="ARBA" id="ARBA00004651"/>
    </source>
</evidence>
<keyword evidence="5 7" id="KW-1133">Transmembrane helix</keyword>
<dbReference type="GO" id="GO:0005886">
    <property type="term" value="C:plasma membrane"/>
    <property type="evidence" value="ECO:0007669"/>
    <property type="project" value="UniProtKB-SubCell"/>
</dbReference>
<dbReference type="PANTHER" id="PTHR42865">
    <property type="entry name" value="PROTON/GLUTAMATE-ASPARTATE SYMPORTER"/>
    <property type="match status" value="1"/>
</dbReference>
<keyword evidence="6 7" id="KW-0472">Membrane</keyword>
<comment type="subcellular location">
    <subcellularLocation>
        <location evidence="1">Cell membrane</location>
        <topology evidence="1">Multi-pass membrane protein</topology>
    </subcellularLocation>
</comment>
<name>A0A7W9BCY2_9SPHN</name>
<dbReference type="EMBL" id="JACIJK010000005">
    <property type="protein sequence ID" value="MBB5714940.1"/>
    <property type="molecule type" value="Genomic_DNA"/>
</dbReference>
<keyword evidence="9" id="KW-1185">Reference proteome</keyword>
<evidence type="ECO:0000256" key="6">
    <source>
        <dbReference type="ARBA" id="ARBA00023136"/>
    </source>
</evidence>
<feature type="transmembrane region" description="Helical" evidence="7">
    <location>
        <begin position="355"/>
        <end position="379"/>
    </location>
</feature>
<dbReference type="InterPro" id="IPR036458">
    <property type="entry name" value="Na:dicarbo_symporter_sf"/>
</dbReference>
<organism evidence="8 9">
    <name type="scientific">Sphingomonas aerophila</name>
    <dbReference type="NCBI Taxonomy" id="1344948"/>
    <lineage>
        <taxon>Bacteria</taxon>
        <taxon>Pseudomonadati</taxon>
        <taxon>Pseudomonadota</taxon>
        <taxon>Alphaproteobacteria</taxon>
        <taxon>Sphingomonadales</taxon>
        <taxon>Sphingomonadaceae</taxon>
        <taxon>Sphingomonas</taxon>
    </lineage>
</organism>
<evidence type="ECO:0000256" key="2">
    <source>
        <dbReference type="ARBA" id="ARBA00022448"/>
    </source>
</evidence>
<dbReference type="PANTHER" id="PTHR42865:SF7">
    <property type="entry name" value="PROTON_GLUTAMATE-ASPARTATE SYMPORTER"/>
    <property type="match status" value="1"/>
</dbReference>
<reference evidence="8 9" key="1">
    <citation type="submission" date="2020-08" db="EMBL/GenBank/DDBJ databases">
        <title>Genomic Encyclopedia of Type Strains, Phase IV (KMG-IV): sequencing the most valuable type-strain genomes for metagenomic binning, comparative biology and taxonomic classification.</title>
        <authorList>
            <person name="Goeker M."/>
        </authorList>
    </citation>
    <scope>NUCLEOTIDE SEQUENCE [LARGE SCALE GENOMIC DNA]</scope>
    <source>
        <strain evidence="8 9">DSM 100044</strain>
    </source>
</reference>
<dbReference type="SUPFAM" id="SSF118215">
    <property type="entry name" value="Proton glutamate symport protein"/>
    <property type="match status" value="1"/>
</dbReference>
<feature type="transmembrane region" description="Helical" evidence="7">
    <location>
        <begin position="222"/>
        <end position="244"/>
    </location>
</feature>
<gene>
    <name evidence="8" type="ORF">FHS94_001781</name>
</gene>
<dbReference type="InterPro" id="IPR001991">
    <property type="entry name" value="Na-dicarboxylate_symporter"/>
</dbReference>
<evidence type="ECO:0000313" key="8">
    <source>
        <dbReference type="EMBL" id="MBB5714940.1"/>
    </source>
</evidence>
<evidence type="ECO:0000256" key="7">
    <source>
        <dbReference type="SAM" id="Phobius"/>
    </source>
</evidence>
<evidence type="ECO:0000256" key="5">
    <source>
        <dbReference type="ARBA" id="ARBA00022989"/>
    </source>
</evidence>
<keyword evidence="3" id="KW-1003">Cell membrane</keyword>
<evidence type="ECO:0000256" key="3">
    <source>
        <dbReference type="ARBA" id="ARBA00022475"/>
    </source>
</evidence>
<comment type="caution">
    <text evidence="8">The sequence shown here is derived from an EMBL/GenBank/DDBJ whole genome shotgun (WGS) entry which is preliminary data.</text>
</comment>
<sequence>MSQPVRILLALIAGLAVGILLSRVGPSAAQTGILVAQPIGTAWLNALQMTVIPLVVSLLITGIASTTEAANAGRLAGRTIGYALIMLAVNATISAMLTPLILNTVPIPGAAAQALRAALAGVPPVATPPSPGEIFAAIVPSNAFAAAAGGALLSLIVFTLVFAFALTRIDGEGRTLLVRMFAAIRDTMLVVVGWVLWLAPLGVFALAYLVGARAGSAAFGALVHYLAVISTIGIVVTLTAYLFAAIGSRVGTGRFTRASLPAQAFAVSTQSSLATLPTMLKAAGEMGIPSAASGVTLPLGVAMVRMTQPAMNVAIALYIGRWFGVEVPVAAVALGVLTGVVTSLGSISLPSQLTFFASVAPISSAMGTPLAPLGLLIAVETIPDIFRTLGNVTSNLALTAVATRDQTVPEARAG</sequence>
<evidence type="ECO:0000313" key="9">
    <source>
        <dbReference type="Proteomes" id="UP000546200"/>
    </source>
</evidence>
<feature type="transmembrane region" description="Helical" evidence="7">
    <location>
        <begin position="45"/>
        <end position="67"/>
    </location>
</feature>
<keyword evidence="4 7" id="KW-0812">Transmembrane</keyword>
<dbReference type="Proteomes" id="UP000546200">
    <property type="component" value="Unassembled WGS sequence"/>
</dbReference>
<evidence type="ECO:0000256" key="4">
    <source>
        <dbReference type="ARBA" id="ARBA00022692"/>
    </source>
</evidence>
<feature type="transmembrane region" description="Helical" evidence="7">
    <location>
        <begin position="143"/>
        <end position="166"/>
    </location>
</feature>
<accession>A0A7W9BCY2</accession>
<dbReference type="PRINTS" id="PR00173">
    <property type="entry name" value="EDTRNSPORT"/>
</dbReference>
<protein>
    <submittedName>
        <fullName evidence="8">Na+/H+-dicarboxylate symporter</fullName>
    </submittedName>
</protein>
<feature type="transmembrane region" description="Helical" evidence="7">
    <location>
        <begin position="79"/>
        <end position="102"/>
    </location>
</feature>
<dbReference type="Gene3D" id="1.10.3860.10">
    <property type="entry name" value="Sodium:dicarboxylate symporter"/>
    <property type="match status" value="1"/>
</dbReference>
<feature type="transmembrane region" description="Helical" evidence="7">
    <location>
        <begin position="327"/>
        <end position="349"/>
    </location>
</feature>
<feature type="transmembrane region" description="Helical" evidence="7">
    <location>
        <begin position="187"/>
        <end position="210"/>
    </location>
</feature>
<keyword evidence="2" id="KW-0813">Transport</keyword>